<keyword evidence="3" id="KW-0812">Transmembrane</keyword>
<feature type="compositionally biased region" description="Basic and acidic residues" evidence="2">
    <location>
        <begin position="1"/>
        <end position="11"/>
    </location>
</feature>
<feature type="compositionally biased region" description="Basic and acidic residues" evidence="2">
    <location>
        <begin position="426"/>
        <end position="435"/>
    </location>
</feature>
<feature type="region of interest" description="Disordered" evidence="2">
    <location>
        <begin position="410"/>
        <end position="505"/>
    </location>
</feature>
<keyword evidence="4" id="KW-1185">Reference proteome</keyword>
<feature type="region of interest" description="Disordered" evidence="2">
    <location>
        <begin position="343"/>
        <end position="373"/>
    </location>
</feature>
<dbReference type="GeneID" id="110081045"/>
<dbReference type="InterPro" id="IPR051990">
    <property type="entry name" value="CCPG1/PBIP1"/>
</dbReference>
<dbReference type="OrthoDB" id="8947092at2759"/>
<feature type="transmembrane region" description="Helical" evidence="3">
    <location>
        <begin position="179"/>
        <end position="199"/>
    </location>
</feature>
<feature type="region of interest" description="Disordered" evidence="2">
    <location>
        <begin position="624"/>
        <end position="654"/>
    </location>
</feature>
<evidence type="ECO:0000256" key="2">
    <source>
        <dbReference type="SAM" id="MobiDB-lite"/>
    </source>
</evidence>
<evidence type="ECO:0000256" key="3">
    <source>
        <dbReference type="SAM" id="Phobius"/>
    </source>
</evidence>
<dbReference type="KEGG" id="pvt:110081045"/>
<keyword evidence="3" id="KW-0472">Membrane</keyword>
<feature type="compositionally biased region" description="Basic and acidic residues" evidence="2">
    <location>
        <begin position="453"/>
        <end position="494"/>
    </location>
</feature>
<dbReference type="GO" id="GO:0016020">
    <property type="term" value="C:membrane"/>
    <property type="evidence" value="ECO:0007669"/>
    <property type="project" value="TreeGrafter"/>
</dbReference>
<organism evidence="4 6">
    <name type="scientific">Pogona vitticeps</name>
    <name type="common">central bearded dragon</name>
    <dbReference type="NCBI Taxonomy" id="103695"/>
    <lineage>
        <taxon>Eukaryota</taxon>
        <taxon>Metazoa</taxon>
        <taxon>Chordata</taxon>
        <taxon>Craniata</taxon>
        <taxon>Vertebrata</taxon>
        <taxon>Euteleostomi</taxon>
        <taxon>Lepidosauria</taxon>
        <taxon>Squamata</taxon>
        <taxon>Bifurcata</taxon>
        <taxon>Unidentata</taxon>
        <taxon>Episquamata</taxon>
        <taxon>Toxicofera</taxon>
        <taxon>Iguania</taxon>
        <taxon>Acrodonta</taxon>
        <taxon>Agamidae</taxon>
        <taxon>Amphibolurinae</taxon>
        <taxon>Pogona</taxon>
    </lineage>
</organism>
<feature type="compositionally biased region" description="Basic and acidic residues" evidence="2">
    <location>
        <begin position="162"/>
        <end position="174"/>
    </location>
</feature>
<feature type="region of interest" description="Disordered" evidence="2">
    <location>
        <begin position="205"/>
        <end position="262"/>
    </location>
</feature>
<dbReference type="RefSeq" id="XP_020653079.2">
    <property type="nucleotide sequence ID" value="XM_020797420.2"/>
</dbReference>
<gene>
    <name evidence="5 6" type="primary">PBXIP1</name>
</gene>
<dbReference type="RefSeq" id="XP_020653078.2">
    <property type="nucleotide sequence ID" value="XM_020797419.2"/>
</dbReference>
<feature type="compositionally biased region" description="Basic and acidic residues" evidence="2">
    <location>
        <begin position="625"/>
        <end position="639"/>
    </location>
</feature>
<evidence type="ECO:0000313" key="6">
    <source>
        <dbReference type="RefSeq" id="XP_020653079.2"/>
    </source>
</evidence>
<feature type="compositionally biased region" description="Basic and acidic residues" evidence="2">
    <location>
        <begin position="120"/>
        <end position="145"/>
    </location>
</feature>
<evidence type="ECO:0000313" key="4">
    <source>
        <dbReference type="Proteomes" id="UP001652642"/>
    </source>
</evidence>
<proteinExistence type="predicted"/>
<dbReference type="CTD" id="57326"/>
<reference evidence="5 6" key="1">
    <citation type="submission" date="2025-05" db="UniProtKB">
        <authorList>
            <consortium name="RefSeq"/>
        </authorList>
    </citation>
    <scope>IDENTIFICATION</scope>
</reference>
<dbReference type="AlphaFoldDB" id="A0A6J0U484"/>
<protein>
    <submittedName>
        <fullName evidence="5 6">Pre-B-cell leukemia transcription factor-interacting protein 1</fullName>
    </submittedName>
</protein>
<sequence>MADHSDSRESENNSWVIAGSEALPVEDLGVGPSEGPQGEDEPLKESTQAFLGEPECRVETPDPEETKSKGPGVELDVPTEQTPSPAEAPEPPSKEPHGQDGEQQAVPAPQGPIVIQKLGPEGEHTATSSHGEDVASVEERDVEGLRRRKGRDVAPAGPGATRNREDGTFGGEDGERTKWIFGLLVLMGLGLLVAVGVILDTDDEVPADISSPWPKAEGDELYPATDGRHWPAPPPPEPSGDAGPQQAKEDAQLPTDAAKGPQSLDAMGLLLDKLAKENQDIRLMQAALQAQKEELQALLRKTEGEAMEFTSQQQVLAAENARLVEALRRETASLTAAQAELRRLQDKLKHPRDTGTDAEPPPDRPWPKPESQDAEIRRLCAVLASVGQDVARASQKVPLGEGAEGLRAELSGVGQRLAQAVEGEEEGPKPSWRDGTKRKKEKAWLQRSGSPEGYRHDPLERHKMHKRMSEEPQRPKKHHGERETKPGKDWEPPRGVRKVKKPTEPSTLWETLAKHPYRAPQGCVGVVECAQREGLAPVEKAAFLRLVQSYLAELGWAEHYGGLAEALSGFFGSDGAFAHDRVSFVDFLDEVEDALEELARSLGRSREDPDDFEEVILKQVGARFPHRDGSRQHAKELKSEGFGPKNGRANRVRG</sequence>
<keyword evidence="3" id="KW-1133">Transmembrane helix</keyword>
<name>A0A6J0U484_9SAUR</name>
<dbReference type="Proteomes" id="UP001652642">
    <property type="component" value="Chromosome 15"/>
</dbReference>
<feature type="region of interest" description="Disordered" evidence="2">
    <location>
        <begin position="1"/>
        <end position="174"/>
    </location>
</feature>
<keyword evidence="1" id="KW-0175">Coiled coil</keyword>
<feature type="compositionally biased region" description="Basic and acidic residues" evidence="2">
    <location>
        <begin position="54"/>
        <end position="68"/>
    </location>
</feature>
<dbReference type="PANTHER" id="PTHR28638:SF1">
    <property type="entry name" value="PRE-B-CELL LEUKEMIA TRANSCRIPTION FACTOR-INTERACTING PROTEIN 1"/>
    <property type="match status" value="1"/>
</dbReference>
<dbReference type="PANTHER" id="PTHR28638">
    <property type="entry name" value="CELL CYCLE PROGRESSION PROTEIN 1"/>
    <property type="match status" value="1"/>
</dbReference>
<evidence type="ECO:0000313" key="5">
    <source>
        <dbReference type="RefSeq" id="XP_020653078.2"/>
    </source>
</evidence>
<accession>A0A6J0U484</accession>
<evidence type="ECO:0000256" key="1">
    <source>
        <dbReference type="ARBA" id="ARBA00023054"/>
    </source>
</evidence>